<keyword evidence="2" id="KW-0812">Transmembrane</keyword>
<comment type="caution">
    <text evidence="3">The sequence shown here is derived from an EMBL/GenBank/DDBJ whole genome shotgun (WGS) entry which is preliminary data.</text>
</comment>
<protein>
    <recommendedName>
        <fullName evidence="5">Aromatic ring-opening dioxygenase LigA</fullName>
    </recommendedName>
</protein>
<evidence type="ECO:0008006" key="5">
    <source>
        <dbReference type="Google" id="ProtNLM"/>
    </source>
</evidence>
<dbReference type="RefSeq" id="WP_394321676.1">
    <property type="nucleotide sequence ID" value="NZ_JBHMQV010000009.1"/>
</dbReference>
<name>A0ABV6TL54_9ACTN</name>
<sequence>MPEQPSPTTRQLMAGVHLDTRYRNAVIDELYEHGERYSAQSYDVDTAAVLAEALNARRTALLWAVPMALLWTAGFFFAGWLFAWYAAGFAALSGAVALRPARHPAARVTAGALRVLGGSVLAASAALAVALTRAADWPEVTAAFAGPVLMAVVARAHRAAVWSRLRLIGSSTYRGPARPLRADATSALIRGEQMSPLVVHRDATPFLGAGSSTSRSRALAVHVHGRTGAFDVSDAQSRIARSVGPVTGLATRIDECFLLPDEGVPPRSRLHPYPDELPASTRWLRIVSLGLGSRLTTVFVQIRLDGPILFVQQVTCALPPVRREFTAPSRAWSRLGRALTAPATLPAELAAWPVRQVRRLSSPLHFRLPSGPHASIRELAAEPDLPPLADADAERISRTVWLLVLDALRATLRKRGLSAPGLDDPHQESYDVHGGGIHIGNISSGTVATGSHARAGEATRHTSPGPTTNPDDDSWEDDLG</sequence>
<gene>
    <name evidence="3" type="ORF">ACFH04_22810</name>
</gene>
<feature type="compositionally biased region" description="Acidic residues" evidence="1">
    <location>
        <begin position="470"/>
        <end position="480"/>
    </location>
</feature>
<evidence type="ECO:0000256" key="1">
    <source>
        <dbReference type="SAM" id="MobiDB-lite"/>
    </source>
</evidence>
<feature type="transmembrane region" description="Helical" evidence="2">
    <location>
        <begin position="113"/>
        <end position="131"/>
    </location>
</feature>
<dbReference type="Proteomes" id="UP001589887">
    <property type="component" value="Unassembled WGS sequence"/>
</dbReference>
<keyword evidence="2" id="KW-1133">Transmembrane helix</keyword>
<proteinExistence type="predicted"/>
<feature type="region of interest" description="Disordered" evidence="1">
    <location>
        <begin position="442"/>
        <end position="480"/>
    </location>
</feature>
<evidence type="ECO:0000313" key="3">
    <source>
        <dbReference type="EMBL" id="MFC0846524.1"/>
    </source>
</evidence>
<feature type="transmembrane region" description="Helical" evidence="2">
    <location>
        <begin position="83"/>
        <end position="101"/>
    </location>
</feature>
<reference evidence="3 4" key="1">
    <citation type="submission" date="2024-09" db="EMBL/GenBank/DDBJ databases">
        <authorList>
            <person name="Sun Q."/>
            <person name="Mori K."/>
        </authorList>
    </citation>
    <scope>NUCLEOTIDE SEQUENCE [LARGE SCALE GENOMIC DNA]</scope>
    <source>
        <strain evidence="3 4">JCM 4557</strain>
    </source>
</reference>
<keyword evidence="2" id="KW-0472">Membrane</keyword>
<keyword evidence="4" id="KW-1185">Reference proteome</keyword>
<accession>A0ABV6TL54</accession>
<organism evidence="3 4">
    <name type="scientific">Streptomyces noboritoensis</name>
    <dbReference type="NCBI Taxonomy" id="67337"/>
    <lineage>
        <taxon>Bacteria</taxon>
        <taxon>Bacillati</taxon>
        <taxon>Actinomycetota</taxon>
        <taxon>Actinomycetes</taxon>
        <taxon>Kitasatosporales</taxon>
        <taxon>Streptomycetaceae</taxon>
        <taxon>Streptomyces</taxon>
    </lineage>
</organism>
<dbReference type="EMBL" id="JBHMQV010000009">
    <property type="protein sequence ID" value="MFC0846524.1"/>
    <property type="molecule type" value="Genomic_DNA"/>
</dbReference>
<evidence type="ECO:0000313" key="4">
    <source>
        <dbReference type="Proteomes" id="UP001589887"/>
    </source>
</evidence>
<evidence type="ECO:0000256" key="2">
    <source>
        <dbReference type="SAM" id="Phobius"/>
    </source>
</evidence>